<accession>A0AA42CCY6</accession>
<keyword evidence="4" id="KW-1185">Reference proteome</keyword>
<evidence type="ECO:0000259" key="2">
    <source>
        <dbReference type="Pfam" id="PF19631"/>
    </source>
</evidence>
<sequence length="107" mass="11327">MANKPILLGEAIEALRTEIEAAVAAAAGKDIQFELGPIEMEFQTVATREGGVNAKVSFRILGVGAELGGDGKLTSAHTQRVKFLLNPMQEPAEGGSEKLKVKRVPGR</sequence>
<dbReference type="EMBL" id="JAPDNT010000003">
    <property type="protein sequence ID" value="MCW3474183.1"/>
    <property type="molecule type" value="Genomic_DNA"/>
</dbReference>
<evidence type="ECO:0000313" key="3">
    <source>
        <dbReference type="EMBL" id="MCW3474183.1"/>
    </source>
</evidence>
<dbReference type="InterPro" id="IPR045608">
    <property type="entry name" value="Trypco2"/>
</dbReference>
<comment type="caution">
    <text evidence="3">The sequence shown here is derived from an EMBL/GenBank/DDBJ whole genome shotgun (WGS) entry which is preliminary data.</text>
</comment>
<evidence type="ECO:0000313" key="4">
    <source>
        <dbReference type="Proteomes" id="UP001165679"/>
    </source>
</evidence>
<evidence type="ECO:0000256" key="1">
    <source>
        <dbReference type="SAM" id="MobiDB-lite"/>
    </source>
</evidence>
<reference evidence="3" key="1">
    <citation type="submission" date="2022-09" db="EMBL/GenBank/DDBJ databases">
        <title>Rhodovastum sp. nov. RN2-1 isolated from soil in Seongnam, South Korea.</title>
        <authorList>
            <person name="Le N.T."/>
        </authorList>
    </citation>
    <scope>NUCLEOTIDE SEQUENCE</scope>
    <source>
        <strain evidence="3">RN2-1</strain>
    </source>
</reference>
<gene>
    <name evidence="3" type="ORF">OL599_06285</name>
</gene>
<feature type="domain" description="Trypsin-co-occurring" evidence="2">
    <location>
        <begin position="8"/>
        <end position="87"/>
    </location>
</feature>
<dbReference type="Proteomes" id="UP001165679">
    <property type="component" value="Unassembled WGS sequence"/>
</dbReference>
<organism evidence="3 4">
    <name type="scientific">Limobrevibacterium gyesilva</name>
    <dbReference type="NCBI Taxonomy" id="2991712"/>
    <lineage>
        <taxon>Bacteria</taxon>
        <taxon>Pseudomonadati</taxon>
        <taxon>Pseudomonadota</taxon>
        <taxon>Alphaproteobacteria</taxon>
        <taxon>Acetobacterales</taxon>
        <taxon>Acetobacteraceae</taxon>
        <taxon>Limobrevibacterium</taxon>
    </lineage>
</organism>
<feature type="region of interest" description="Disordered" evidence="1">
    <location>
        <begin position="88"/>
        <end position="107"/>
    </location>
</feature>
<dbReference type="Pfam" id="PF19631">
    <property type="entry name" value="Trypco2"/>
    <property type="match status" value="1"/>
</dbReference>
<dbReference type="RefSeq" id="WP_264712810.1">
    <property type="nucleotide sequence ID" value="NZ_JAPDNT010000003.1"/>
</dbReference>
<dbReference type="AlphaFoldDB" id="A0AA42CCY6"/>
<reference evidence="3" key="2">
    <citation type="submission" date="2022-10" db="EMBL/GenBank/DDBJ databases">
        <authorList>
            <person name="Trinh H.N."/>
        </authorList>
    </citation>
    <scope>NUCLEOTIDE SEQUENCE</scope>
    <source>
        <strain evidence="3">RN2-1</strain>
    </source>
</reference>
<proteinExistence type="predicted"/>
<name>A0AA42CCY6_9PROT</name>
<protein>
    <recommendedName>
        <fullName evidence="2">Trypsin-co-occurring domain-containing protein</fullName>
    </recommendedName>
</protein>